<dbReference type="PROSITE" id="PS50222">
    <property type="entry name" value="EF_HAND_2"/>
    <property type="match status" value="1"/>
</dbReference>
<protein>
    <recommendedName>
        <fullName evidence="2">EF-hand domain-containing protein</fullName>
    </recommendedName>
</protein>
<proteinExistence type="predicted"/>
<name>E4YB47_OIKDI</name>
<evidence type="ECO:0000256" key="1">
    <source>
        <dbReference type="ARBA" id="ARBA00022837"/>
    </source>
</evidence>
<dbReference type="SUPFAM" id="SSF47473">
    <property type="entry name" value="EF-hand"/>
    <property type="match status" value="1"/>
</dbReference>
<dbReference type="InterPro" id="IPR018247">
    <property type="entry name" value="EF_Hand_1_Ca_BS"/>
</dbReference>
<organism evidence="3">
    <name type="scientific">Oikopleura dioica</name>
    <name type="common">Tunicate</name>
    <dbReference type="NCBI Taxonomy" id="34765"/>
    <lineage>
        <taxon>Eukaryota</taxon>
        <taxon>Metazoa</taxon>
        <taxon>Chordata</taxon>
        <taxon>Tunicata</taxon>
        <taxon>Appendicularia</taxon>
        <taxon>Copelata</taxon>
        <taxon>Oikopleuridae</taxon>
        <taxon>Oikopleura</taxon>
    </lineage>
</organism>
<dbReference type="AlphaFoldDB" id="E4YB47"/>
<gene>
    <name evidence="3" type="ORF">GSOID_T00032133001</name>
</gene>
<dbReference type="Pfam" id="PF13499">
    <property type="entry name" value="EF-hand_7"/>
    <property type="match status" value="1"/>
</dbReference>
<dbReference type="InterPro" id="IPR011992">
    <property type="entry name" value="EF-hand-dom_pair"/>
</dbReference>
<evidence type="ECO:0000259" key="2">
    <source>
        <dbReference type="PROSITE" id="PS50222"/>
    </source>
</evidence>
<dbReference type="Proteomes" id="UP000011014">
    <property type="component" value="Unassembled WGS sequence"/>
</dbReference>
<dbReference type="Gene3D" id="1.10.238.10">
    <property type="entry name" value="EF-hand"/>
    <property type="match status" value="1"/>
</dbReference>
<dbReference type="PROSITE" id="PS00018">
    <property type="entry name" value="EF_HAND_1"/>
    <property type="match status" value="1"/>
</dbReference>
<keyword evidence="1" id="KW-0106">Calcium</keyword>
<feature type="domain" description="EF-hand" evidence="2">
    <location>
        <begin position="42"/>
        <end position="77"/>
    </location>
</feature>
<reference evidence="3" key="1">
    <citation type="journal article" date="2010" name="Science">
        <title>Plasticity of animal genome architecture unmasked by rapid evolution of a pelagic tunicate.</title>
        <authorList>
            <person name="Denoeud F."/>
            <person name="Henriet S."/>
            <person name="Mungpakdee S."/>
            <person name="Aury J.M."/>
            <person name="Da Silva C."/>
            <person name="Brinkmann H."/>
            <person name="Mikhaleva J."/>
            <person name="Olsen L.C."/>
            <person name="Jubin C."/>
            <person name="Canestro C."/>
            <person name="Bouquet J.M."/>
            <person name="Danks G."/>
            <person name="Poulain J."/>
            <person name="Campsteijn C."/>
            <person name="Adamski M."/>
            <person name="Cross I."/>
            <person name="Yadetie F."/>
            <person name="Muffato M."/>
            <person name="Louis A."/>
            <person name="Butcher S."/>
            <person name="Tsagkogeorga G."/>
            <person name="Konrad A."/>
            <person name="Singh S."/>
            <person name="Jensen M.F."/>
            <person name="Cong E.H."/>
            <person name="Eikeseth-Otteraa H."/>
            <person name="Noel B."/>
            <person name="Anthouard V."/>
            <person name="Porcel B.M."/>
            <person name="Kachouri-Lafond R."/>
            <person name="Nishino A."/>
            <person name="Ugolini M."/>
            <person name="Chourrout P."/>
            <person name="Nishida H."/>
            <person name="Aasland R."/>
            <person name="Huzurbazar S."/>
            <person name="Westhof E."/>
            <person name="Delsuc F."/>
            <person name="Lehrach H."/>
            <person name="Reinhardt R."/>
            <person name="Weissenbach J."/>
            <person name="Roy S.W."/>
            <person name="Artiguenave F."/>
            <person name="Postlethwait J.H."/>
            <person name="Manak J.R."/>
            <person name="Thompson E.M."/>
            <person name="Jaillon O."/>
            <person name="Du Pasquier L."/>
            <person name="Boudinot P."/>
            <person name="Liberles D.A."/>
            <person name="Volff J.N."/>
            <person name="Philippe H."/>
            <person name="Lenhard B."/>
            <person name="Roest Crollius H."/>
            <person name="Wincker P."/>
            <person name="Chourrout D."/>
        </authorList>
    </citation>
    <scope>NUCLEOTIDE SEQUENCE [LARGE SCALE GENOMIC DNA]</scope>
</reference>
<sequence length="109" mass="12097">MTTIGDSMRSLIRIFNQHAGDDKLLSKAELRKMVNKALLVLFSEEQASELIEKLDKDDDGSITFEEFVGQIAEISDLFNISNNDSSDGGVMSAASLQQVLEAMEKDLQR</sequence>
<accession>E4YB47</accession>
<dbReference type="EMBL" id="FN654371">
    <property type="protein sequence ID" value="CBY32784.1"/>
    <property type="molecule type" value="Genomic_DNA"/>
</dbReference>
<evidence type="ECO:0000313" key="3">
    <source>
        <dbReference type="EMBL" id="CBY32784.1"/>
    </source>
</evidence>
<dbReference type="GO" id="GO:0005509">
    <property type="term" value="F:calcium ion binding"/>
    <property type="evidence" value="ECO:0007669"/>
    <property type="project" value="InterPro"/>
</dbReference>
<dbReference type="InterPro" id="IPR002048">
    <property type="entry name" value="EF_hand_dom"/>
</dbReference>